<accession>A0A9P6BBN0</accession>
<dbReference type="AlphaFoldDB" id="A0A9P6BBN0"/>
<feature type="region of interest" description="Disordered" evidence="1">
    <location>
        <begin position="420"/>
        <end position="458"/>
    </location>
</feature>
<proteinExistence type="predicted"/>
<feature type="region of interest" description="Disordered" evidence="1">
    <location>
        <begin position="1"/>
        <end position="62"/>
    </location>
</feature>
<name>A0A9P6BBN0_9AGAM</name>
<feature type="compositionally biased region" description="Low complexity" evidence="1">
    <location>
        <begin position="473"/>
        <end position="483"/>
    </location>
</feature>
<feature type="compositionally biased region" description="Polar residues" evidence="1">
    <location>
        <begin position="508"/>
        <end position="525"/>
    </location>
</feature>
<feature type="compositionally biased region" description="Low complexity" evidence="1">
    <location>
        <begin position="303"/>
        <end position="312"/>
    </location>
</feature>
<feature type="region of interest" description="Disordered" evidence="1">
    <location>
        <begin position="145"/>
        <end position="172"/>
    </location>
</feature>
<feature type="compositionally biased region" description="Basic residues" evidence="1">
    <location>
        <begin position="1"/>
        <end position="10"/>
    </location>
</feature>
<sequence length="571" mass="59978">MPSLLSRRKVQSQVSAPSASPLPTLSNSTPTPDPVETSVEASPRVSNPWGFPMAPPPSSPPSSRVGLLIELPDVFVFPPVEDPVQEALCVWDSKTEAVNIEASDVESGLMDNPKGPDWIGLSEALKYIRDAHADVPPFRRMSEEELETSSVVMPRKSTSSLSSGTSSSWSKCSIDTDPTSLAYADIPSISTPTKQKMFGAIRLAFRGSISKVGQELKPSTSSSPPTSAPPSKRRRMPVSVPDVSKLGDLPSETSTKLVRRASSPGPQELLQLERENKFIPRRPGSPPPSKSFPVQTQAPPSPNNLAPSLPHSPSIECIPDLLATRASLPPLQAQRPSGNANNGTSTDLSSQPSIPAPVSSLIISTPVSKPAASLALPISAETMVGSTISTFESSAFTAKPETLRGIANVSELGVLKGTANNKTTTAVDPPRRTSPPTSSLTEASPAATLAPGARPRSLSGTFSRLFKRSAAPALATTPAPRSPKSSAFATPSAPVKPSVSVGLAIPSKTPTSAMSLSQTTNSPQSDPEPVDALESQTAPKLPRIRELQCISLILPRRSIHCLFGGPSLLGW</sequence>
<feature type="compositionally biased region" description="Polar residues" evidence="1">
    <location>
        <begin position="334"/>
        <end position="353"/>
    </location>
</feature>
<evidence type="ECO:0000256" key="1">
    <source>
        <dbReference type="SAM" id="MobiDB-lite"/>
    </source>
</evidence>
<evidence type="ECO:0000313" key="3">
    <source>
        <dbReference type="Proteomes" id="UP000886523"/>
    </source>
</evidence>
<feature type="region of interest" description="Disordered" evidence="1">
    <location>
        <begin position="473"/>
        <end position="538"/>
    </location>
</feature>
<feature type="region of interest" description="Disordered" evidence="1">
    <location>
        <begin position="331"/>
        <end position="354"/>
    </location>
</feature>
<organism evidence="2 3">
    <name type="scientific">Hydnum rufescens UP504</name>
    <dbReference type="NCBI Taxonomy" id="1448309"/>
    <lineage>
        <taxon>Eukaryota</taxon>
        <taxon>Fungi</taxon>
        <taxon>Dikarya</taxon>
        <taxon>Basidiomycota</taxon>
        <taxon>Agaricomycotina</taxon>
        <taxon>Agaricomycetes</taxon>
        <taxon>Cantharellales</taxon>
        <taxon>Hydnaceae</taxon>
        <taxon>Hydnum</taxon>
    </lineage>
</organism>
<keyword evidence="3" id="KW-1185">Reference proteome</keyword>
<protein>
    <submittedName>
        <fullName evidence="2">Uncharacterized protein</fullName>
    </submittedName>
</protein>
<feature type="region of interest" description="Disordered" evidence="1">
    <location>
        <begin position="212"/>
        <end position="312"/>
    </location>
</feature>
<feature type="compositionally biased region" description="Low complexity" evidence="1">
    <location>
        <begin position="157"/>
        <end position="172"/>
    </location>
</feature>
<reference evidence="2" key="1">
    <citation type="journal article" date="2020" name="Nat. Commun.">
        <title>Large-scale genome sequencing of mycorrhizal fungi provides insights into the early evolution of symbiotic traits.</title>
        <authorList>
            <person name="Miyauchi S."/>
            <person name="Kiss E."/>
            <person name="Kuo A."/>
            <person name="Drula E."/>
            <person name="Kohler A."/>
            <person name="Sanchez-Garcia M."/>
            <person name="Morin E."/>
            <person name="Andreopoulos B."/>
            <person name="Barry K.W."/>
            <person name="Bonito G."/>
            <person name="Buee M."/>
            <person name="Carver A."/>
            <person name="Chen C."/>
            <person name="Cichocki N."/>
            <person name="Clum A."/>
            <person name="Culley D."/>
            <person name="Crous P.W."/>
            <person name="Fauchery L."/>
            <person name="Girlanda M."/>
            <person name="Hayes R.D."/>
            <person name="Keri Z."/>
            <person name="LaButti K."/>
            <person name="Lipzen A."/>
            <person name="Lombard V."/>
            <person name="Magnuson J."/>
            <person name="Maillard F."/>
            <person name="Murat C."/>
            <person name="Nolan M."/>
            <person name="Ohm R.A."/>
            <person name="Pangilinan J."/>
            <person name="Pereira M.F."/>
            <person name="Perotto S."/>
            <person name="Peter M."/>
            <person name="Pfister S."/>
            <person name="Riley R."/>
            <person name="Sitrit Y."/>
            <person name="Stielow J.B."/>
            <person name="Szollosi G."/>
            <person name="Zifcakova L."/>
            <person name="Stursova M."/>
            <person name="Spatafora J.W."/>
            <person name="Tedersoo L."/>
            <person name="Vaario L.M."/>
            <person name="Yamada A."/>
            <person name="Yan M."/>
            <person name="Wang P."/>
            <person name="Xu J."/>
            <person name="Bruns T."/>
            <person name="Baldrian P."/>
            <person name="Vilgalys R."/>
            <person name="Dunand C."/>
            <person name="Henrissat B."/>
            <person name="Grigoriev I.V."/>
            <person name="Hibbett D."/>
            <person name="Nagy L.G."/>
            <person name="Martin F.M."/>
        </authorList>
    </citation>
    <scope>NUCLEOTIDE SEQUENCE</scope>
    <source>
        <strain evidence="2">UP504</strain>
    </source>
</reference>
<feature type="compositionally biased region" description="Low complexity" evidence="1">
    <location>
        <begin position="15"/>
        <end position="30"/>
    </location>
</feature>
<dbReference type="Proteomes" id="UP000886523">
    <property type="component" value="Unassembled WGS sequence"/>
</dbReference>
<dbReference type="EMBL" id="MU128909">
    <property type="protein sequence ID" value="KAF9521186.1"/>
    <property type="molecule type" value="Genomic_DNA"/>
</dbReference>
<gene>
    <name evidence="2" type="ORF">BS47DRAFT_18491</name>
</gene>
<comment type="caution">
    <text evidence="2">The sequence shown here is derived from an EMBL/GenBank/DDBJ whole genome shotgun (WGS) entry which is preliminary data.</text>
</comment>
<evidence type="ECO:0000313" key="2">
    <source>
        <dbReference type="EMBL" id="KAF9521186.1"/>
    </source>
</evidence>